<accession>A0A6P4YUM9</accession>
<keyword evidence="1" id="KW-1185">Reference proteome</keyword>
<organism evidence="1 2">
    <name type="scientific">Branchiostoma belcheri</name>
    <name type="common">Amphioxus</name>
    <dbReference type="NCBI Taxonomy" id="7741"/>
    <lineage>
        <taxon>Eukaryota</taxon>
        <taxon>Metazoa</taxon>
        <taxon>Chordata</taxon>
        <taxon>Cephalochordata</taxon>
        <taxon>Leptocardii</taxon>
        <taxon>Amphioxiformes</taxon>
        <taxon>Branchiostomatidae</taxon>
        <taxon>Branchiostoma</taxon>
    </lineage>
</organism>
<proteinExistence type="predicted"/>
<dbReference type="AlphaFoldDB" id="A0A6P4YUM9"/>
<protein>
    <submittedName>
        <fullName evidence="2">Uncharacterized protein LOC109476561</fullName>
    </submittedName>
</protein>
<dbReference type="RefSeq" id="XP_019633105.1">
    <property type="nucleotide sequence ID" value="XM_019777546.1"/>
</dbReference>
<reference evidence="2" key="1">
    <citation type="submission" date="2025-08" db="UniProtKB">
        <authorList>
            <consortium name="RefSeq"/>
        </authorList>
    </citation>
    <scope>IDENTIFICATION</scope>
    <source>
        <tissue evidence="2">Gonad</tissue>
    </source>
</reference>
<dbReference type="Proteomes" id="UP000515135">
    <property type="component" value="Unplaced"/>
</dbReference>
<sequence>MSGPSSMAASVGASTLYIAMKNVSPSIFGPVKVSIVDDNIVIIHGSRKISAQFPEGSVHLLEVCREVSCHWDCCVLDCKCPQPDNHIFLQLSISTAPENVAQLRCVIDNYLTPNKDAWHQTPNIERQVADLTATTDLETEDEVCDDCGYRIFRSLEELDATHRAVIATLYRQCMECGF</sequence>
<dbReference type="GeneID" id="109476561"/>
<gene>
    <name evidence="2" type="primary">LOC109476561</name>
</gene>
<evidence type="ECO:0000313" key="1">
    <source>
        <dbReference type="Proteomes" id="UP000515135"/>
    </source>
</evidence>
<name>A0A6P4YUM9_BRABE</name>
<dbReference type="KEGG" id="bbel:109476561"/>
<evidence type="ECO:0000313" key="2">
    <source>
        <dbReference type="RefSeq" id="XP_019633105.1"/>
    </source>
</evidence>